<keyword evidence="3 5" id="KW-1133">Transmembrane helix</keyword>
<organism evidence="6 7">
    <name type="scientific">Pseudomicrostroma glucosiphilum</name>
    <dbReference type="NCBI Taxonomy" id="1684307"/>
    <lineage>
        <taxon>Eukaryota</taxon>
        <taxon>Fungi</taxon>
        <taxon>Dikarya</taxon>
        <taxon>Basidiomycota</taxon>
        <taxon>Ustilaginomycotina</taxon>
        <taxon>Exobasidiomycetes</taxon>
        <taxon>Microstromatales</taxon>
        <taxon>Microstromatales incertae sedis</taxon>
        <taxon>Pseudomicrostroma</taxon>
    </lineage>
</organism>
<reference evidence="6 7" key="1">
    <citation type="journal article" date="2018" name="Mol. Biol. Evol.">
        <title>Broad Genomic Sampling Reveals a Smut Pathogenic Ancestry of the Fungal Clade Ustilaginomycotina.</title>
        <authorList>
            <person name="Kijpornyongpan T."/>
            <person name="Mondo S.J."/>
            <person name="Barry K."/>
            <person name="Sandor L."/>
            <person name="Lee J."/>
            <person name="Lipzen A."/>
            <person name="Pangilinan J."/>
            <person name="LaButti K."/>
            <person name="Hainaut M."/>
            <person name="Henrissat B."/>
            <person name="Grigoriev I.V."/>
            <person name="Spatafora J.W."/>
            <person name="Aime M.C."/>
        </authorList>
    </citation>
    <scope>NUCLEOTIDE SEQUENCE [LARGE SCALE GENOMIC DNA]</scope>
    <source>
        <strain evidence="6 7">MCA 4718</strain>
    </source>
</reference>
<evidence type="ECO:0000256" key="4">
    <source>
        <dbReference type="ARBA" id="ARBA00023136"/>
    </source>
</evidence>
<evidence type="ECO:0000256" key="2">
    <source>
        <dbReference type="ARBA" id="ARBA00022692"/>
    </source>
</evidence>
<dbReference type="EMBL" id="KZ819331">
    <property type="protein sequence ID" value="PWN19547.1"/>
    <property type="molecule type" value="Genomic_DNA"/>
</dbReference>
<dbReference type="GO" id="GO:0012505">
    <property type="term" value="C:endomembrane system"/>
    <property type="evidence" value="ECO:0007669"/>
    <property type="project" value="UniProtKB-SubCell"/>
</dbReference>
<feature type="non-terminal residue" evidence="6">
    <location>
        <position position="210"/>
    </location>
</feature>
<keyword evidence="2 5" id="KW-0812">Transmembrane</keyword>
<evidence type="ECO:0008006" key="8">
    <source>
        <dbReference type="Google" id="ProtNLM"/>
    </source>
</evidence>
<proteinExistence type="predicted"/>
<name>A0A316U2S7_9BASI</name>
<dbReference type="InterPro" id="IPR006838">
    <property type="entry name" value="ADTRP_AIG1"/>
</dbReference>
<feature type="transmembrane region" description="Helical" evidence="5">
    <location>
        <begin position="39"/>
        <end position="61"/>
    </location>
</feature>
<evidence type="ECO:0000256" key="5">
    <source>
        <dbReference type="SAM" id="Phobius"/>
    </source>
</evidence>
<accession>A0A316U2S7</accession>
<dbReference type="AlphaFoldDB" id="A0A316U2S7"/>
<evidence type="ECO:0000256" key="1">
    <source>
        <dbReference type="ARBA" id="ARBA00004127"/>
    </source>
</evidence>
<dbReference type="OrthoDB" id="1898221at2759"/>
<evidence type="ECO:0000313" key="6">
    <source>
        <dbReference type="EMBL" id="PWN19547.1"/>
    </source>
</evidence>
<dbReference type="PANTHER" id="PTHR10989:SF16">
    <property type="entry name" value="AT02829P-RELATED"/>
    <property type="match status" value="1"/>
</dbReference>
<dbReference type="GeneID" id="37011713"/>
<dbReference type="Proteomes" id="UP000245942">
    <property type="component" value="Unassembled WGS sequence"/>
</dbReference>
<evidence type="ECO:0000313" key="7">
    <source>
        <dbReference type="Proteomes" id="UP000245942"/>
    </source>
</evidence>
<dbReference type="Pfam" id="PF04750">
    <property type="entry name" value="Far-17a_AIG1"/>
    <property type="match status" value="1"/>
</dbReference>
<dbReference type="PANTHER" id="PTHR10989">
    <property type="entry name" value="ANDROGEN-INDUCED PROTEIN 1-RELATED"/>
    <property type="match status" value="1"/>
</dbReference>
<keyword evidence="7" id="KW-1185">Reference proteome</keyword>
<dbReference type="RefSeq" id="XP_025346707.1">
    <property type="nucleotide sequence ID" value="XM_025489979.1"/>
</dbReference>
<feature type="transmembrane region" description="Helical" evidence="5">
    <location>
        <begin position="6"/>
        <end position="27"/>
    </location>
</feature>
<evidence type="ECO:0000256" key="3">
    <source>
        <dbReference type="ARBA" id="ARBA00022989"/>
    </source>
</evidence>
<dbReference type="GO" id="GO:0016020">
    <property type="term" value="C:membrane"/>
    <property type="evidence" value="ECO:0007669"/>
    <property type="project" value="InterPro"/>
</dbReference>
<gene>
    <name evidence="6" type="ORF">BCV69DRAFT_239461</name>
</gene>
<protein>
    <recommendedName>
        <fullName evidence="8">FAR-17a/AIG1-like protein</fullName>
    </recommendedName>
</protein>
<comment type="subcellular location">
    <subcellularLocation>
        <location evidence="1">Endomembrane system</location>
        <topology evidence="1">Multi-pass membrane protein</topology>
    </subcellularLocation>
</comment>
<feature type="non-terminal residue" evidence="6">
    <location>
        <position position="1"/>
    </location>
</feature>
<sequence>LVWCAIGLATCSFAYTKLLGLGELLGVDLSAQFGGLWQYLTNLGLVATAITLLLSLTDALLPSSSPTSPSPTFKLKELSSIIALPGETLIFLLYWSIMLAKPELMVPTRQVDDPANPGQLLTETIRLPLSTDLALHGIPAVFLLVEHLLFSPSFPSSSTSPATLLGPFITTIAYCLWVEYCAMQNGHFPYPLLEIMDAPARGALYVGCSA</sequence>
<keyword evidence="4 5" id="KW-0472">Membrane</keyword>
<feature type="transmembrane region" description="Helical" evidence="5">
    <location>
        <begin position="81"/>
        <end position="100"/>
    </location>
</feature>